<name>A0ABW5PLY8_9BACL</name>
<evidence type="ECO:0000313" key="6">
    <source>
        <dbReference type="Proteomes" id="UP001597541"/>
    </source>
</evidence>
<keyword evidence="3" id="KW-0804">Transcription</keyword>
<dbReference type="PRINTS" id="PR00598">
    <property type="entry name" value="HTHMARR"/>
</dbReference>
<evidence type="ECO:0000256" key="1">
    <source>
        <dbReference type="ARBA" id="ARBA00023015"/>
    </source>
</evidence>
<keyword evidence="6" id="KW-1185">Reference proteome</keyword>
<evidence type="ECO:0000313" key="5">
    <source>
        <dbReference type="EMBL" id="MFD2615367.1"/>
    </source>
</evidence>
<keyword evidence="1" id="KW-0805">Transcription regulation</keyword>
<dbReference type="SMART" id="SM00347">
    <property type="entry name" value="HTH_MARR"/>
    <property type="match status" value="1"/>
</dbReference>
<dbReference type="InterPro" id="IPR011991">
    <property type="entry name" value="ArsR-like_HTH"/>
</dbReference>
<dbReference type="EMBL" id="JBHUME010000019">
    <property type="protein sequence ID" value="MFD2615367.1"/>
    <property type="molecule type" value="Genomic_DNA"/>
</dbReference>
<dbReference type="SUPFAM" id="SSF46785">
    <property type="entry name" value="Winged helix' DNA-binding domain"/>
    <property type="match status" value="1"/>
</dbReference>
<dbReference type="CDD" id="cd00090">
    <property type="entry name" value="HTH_ARSR"/>
    <property type="match status" value="1"/>
</dbReference>
<comment type="caution">
    <text evidence="5">The sequence shown here is derived from an EMBL/GenBank/DDBJ whole genome shotgun (WGS) entry which is preliminary data.</text>
</comment>
<feature type="domain" description="HTH marR-type" evidence="4">
    <location>
        <begin position="10"/>
        <end position="154"/>
    </location>
</feature>
<gene>
    <name evidence="5" type="ORF">ACFSUF_23470</name>
</gene>
<accession>A0ABW5PLY8</accession>
<evidence type="ECO:0000259" key="4">
    <source>
        <dbReference type="PROSITE" id="PS50995"/>
    </source>
</evidence>
<dbReference type="PROSITE" id="PS50995">
    <property type="entry name" value="HTH_MARR_2"/>
    <property type="match status" value="1"/>
</dbReference>
<proteinExistence type="predicted"/>
<keyword evidence="2" id="KW-0238">DNA-binding</keyword>
<dbReference type="Proteomes" id="UP001597541">
    <property type="component" value="Unassembled WGS sequence"/>
</dbReference>
<dbReference type="PANTHER" id="PTHR42756:SF1">
    <property type="entry name" value="TRANSCRIPTIONAL REPRESSOR OF EMRAB OPERON"/>
    <property type="match status" value="1"/>
</dbReference>
<reference evidence="6" key="1">
    <citation type="journal article" date="2019" name="Int. J. Syst. Evol. Microbiol.">
        <title>The Global Catalogue of Microorganisms (GCM) 10K type strain sequencing project: providing services to taxonomists for standard genome sequencing and annotation.</title>
        <authorList>
            <consortium name="The Broad Institute Genomics Platform"/>
            <consortium name="The Broad Institute Genome Sequencing Center for Infectious Disease"/>
            <person name="Wu L."/>
            <person name="Ma J."/>
        </authorList>
    </citation>
    <scope>NUCLEOTIDE SEQUENCE [LARGE SCALE GENOMIC DNA]</scope>
    <source>
        <strain evidence="6">KCTC 3950</strain>
    </source>
</reference>
<dbReference type="PANTHER" id="PTHR42756">
    <property type="entry name" value="TRANSCRIPTIONAL REGULATOR, MARR"/>
    <property type="match status" value="1"/>
</dbReference>
<organism evidence="5 6">
    <name type="scientific">Paenibacillus gansuensis</name>
    <dbReference type="NCBI Taxonomy" id="306542"/>
    <lineage>
        <taxon>Bacteria</taxon>
        <taxon>Bacillati</taxon>
        <taxon>Bacillota</taxon>
        <taxon>Bacilli</taxon>
        <taxon>Bacillales</taxon>
        <taxon>Paenibacillaceae</taxon>
        <taxon>Paenibacillus</taxon>
    </lineage>
</organism>
<dbReference type="Gene3D" id="1.10.10.10">
    <property type="entry name" value="Winged helix-like DNA-binding domain superfamily/Winged helix DNA-binding domain"/>
    <property type="match status" value="1"/>
</dbReference>
<protein>
    <submittedName>
        <fullName evidence="5">MarR family winged helix-turn-helix transcriptional regulator</fullName>
    </submittedName>
</protein>
<dbReference type="RefSeq" id="WP_377607186.1">
    <property type="nucleotide sequence ID" value="NZ_JBHUME010000019.1"/>
</dbReference>
<dbReference type="Pfam" id="PF01047">
    <property type="entry name" value="MarR"/>
    <property type="match status" value="1"/>
</dbReference>
<evidence type="ECO:0000256" key="3">
    <source>
        <dbReference type="ARBA" id="ARBA00023163"/>
    </source>
</evidence>
<dbReference type="InterPro" id="IPR036388">
    <property type="entry name" value="WH-like_DNA-bd_sf"/>
</dbReference>
<dbReference type="InterPro" id="IPR000835">
    <property type="entry name" value="HTH_MarR-typ"/>
</dbReference>
<sequence>MRGDIRPVKDESLKPSLSKIEERLGLLLWFRISRFYNQSIRESNQHLKQWNLSAAQFDILVQIGSHERLSQQELADKLLVTKGNITQLLGKLEEAGWIMREQEWKTKYLSLTQKGKEMFDEIVPKQEQFQASQFSGLALEERKQLLALLKKIQN</sequence>
<dbReference type="InterPro" id="IPR036390">
    <property type="entry name" value="WH_DNA-bd_sf"/>
</dbReference>
<evidence type="ECO:0000256" key="2">
    <source>
        <dbReference type="ARBA" id="ARBA00023125"/>
    </source>
</evidence>